<reference evidence="4 5" key="1">
    <citation type="submission" date="2020-04" db="EMBL/GenBank/DDBJ databases">
        <title>Novel species.</title>
        <authorList>
            <person name="Teo W.F.A."/>
            <person name="Lipun K."/>
            <person name="Srisuk N."/>
            <person name="Duangmal K."/>
        </authorList>
    </citation>
    <scope>NUCLEOTIDE SEQUENCE [LARGE SCALE GENOMIC DNA]</scope>
    <source>
        <strain evidence="4 5">K13G38</strain>
    </source>
</reference>
<accession>A0ABX1J0T5</accession>
<protein>
    <submittedName>
        <fullName evidence="4">TetR/AcrR family transcriptional regulator</fullName>
    </submittedName>
</protein>
<name>A0ABX1J0T5_9PSEU</name>
<evidence type="ECO:0000256" key="1">
    <source>
        <dbReference type="ARBA" id="ARBA00023125"/>
    </source>
</evidence>
<dbReference type="Proteomes" id="UP000715441">
    <property type="component" value="Unassembled WGS sequence"/>
</dbReference>
<feature type="domain" description="HTH tetR-type" evidence="3">
    <location>
        <begin position="4"/>
        <end position="64"/>
    </location>
</feature>
<dbReference type="InterPro" id="IPR050624">
    <property type="entry name" value="HTH-type_Tx_Regulator"/>
</dbReference>
<proteinExistence type="predicted"/>
<comment type="caution">
    <text evidence="4">The sequence shown here is derived from an EMBL/GenBank/DDBJ whole genome shotgun (WGS) entry which is preliminary data.</text>
</comment>
<dbReference type="PANTHER" id="PTHR43479:SF11">
    <property type="entry name" value="ACREF_ENVCD OPERON REPRESSOR-RELATED"/>
    <property type="match status" value="1"/>
</dbReference>
<dbReference type="InterPro" id="IPR001647">
    <property type="entry name" value="HTH_TetR"/>
</dbReference>
<evidence type="ECO:0000313" key="4">
    <source>
        <dbReference type="EMBL" id="NKQ51955.1"/>
    </source>
</evidence>
<dbReference type="SUPFAM" id="SSF46689">
    <property type="entry name" value="Homeodomain-like"/>
    <property type="match status" value="1"/>
</dbReference>
<evidence type="ECO:0000256" key="2">
    <source>
        <dbReference type="PROSITE-ProRule" id="PRU00335"/>
    </source>
</evidence>
<evidence type="ECO:0000259" key="3">
    <source>
        <dbReference type="PROSITE" id="PS50977"/>
    </source>
</evidence>
<feature type="DNA-binding region" description="H-T-H motif" evidence="2">
    <location>
        <begin position="27"/>
        <end position="46"/>
    </location>
</feature>
<dbReference type="InterPro" id="IPR009057">
    <property type="entry name" value="Homeodomain-like_sf"/>
</dbReference>
<dbReference type="EMBL" id="JAAXLS010000002">
    <property type="protein sequence ID" value="NKQ51955.1"/>
    <property type="molecule type" value="Genomic_DNA"/>
</dbReference>
<organism evidence="4 5">
    <name type="scientific">Amycolatopsis acididurans</name>
    <dbReference type="NCBI Taxonomy" id="2724524"/>
    <lineage>
        <taxon>Bacteria</taxon>
        <taxon>Bacillati</taxon>
        <taxon>Actinomycetota</taxon>
        <taxon>Actinomycetes</taxon>
        <taxon>Pseudonocardiales</taxon>
        <taxon>Pseudonocardiaceae</taxon>
        <taxon>Amycolatopsis</taxon>
    </lineage>
</organism>
<sequence>MPTLVTRQEYFDSALEILSKEGFKGLQVVKLCKVMGITTGSFYNYFRNLKDFVAEFLKTWRQNLTKQLIEAAELVDEPDERLRKLADMAMTVPHEAEAAIRAWSKVDPMVQAVQDEVDQLRLDLLRRAVLHASPDDPDADRLATLGLSIVVGTQQFQSPINLDDLKWALDQYVELVLARAAQRAGKTPRRNGSLPKPRR</sequence>
<keyword evidence="1 2" id="KW-0238">DNA-binding</keyword>
<dbReference type="PANTHER" id="PTHR43479">
    <property type="entry name" value="ACREF/ENVCD OPERON REPRESSOR-RELATED"/>
    <property type="match status" value="1"/>
</dbReference>
<keyword evidence="5" id="KW-1185">Reference proteome</keyword>
<dbReference type="PROSITE" id="PS50977">
    <property type="entry name" value="HTH_TETR_2"/>
    <property type="match status" value="1"/>
</dbReference>
<dbReference type="RefSeq" id="WP_168511405.1">
    <property type="nucleotide sequence ID" value="NZ_JAAXLS010000002.1"/>
</dbReference>
<dbReference type="Gene3D" id="1.10.357.10">
    <property type="entry name" value="Tetracycline Repressor, domain 2"/>
    <property type="match status" value="1"/>
</dbReference>
<evidence type="ECO:0000313" key="5">
    <source>
        <dbReference type="Proteomes" id="UP000715441"/>
    </source>
</evidence>
<gene>
    <name evidence="4" type="ORF">HFP15_03560</name>
</gene>